<dbReference type="EMBL" id="JADBJN010000001">
    <property type="protein sequence ID" value="KAG5683812.1"/>
    <property type="molecule type" value="Genomic_DNA"/>
</dbReference>
<sequence>MMIQSRCKFKLKRFRCRLGKEIATCLTYTTLVLGLVFMQYDYVSAFEPDFVFPLENVTIAQGRDATFTCVVNNLGGYRVSGESGSPARVRITFPMHVF</sequence>
<dbReference type="InterPro" id="IPR013783">
    <property type="entry name" value="Ig-like_fold"/>
</dbReference>
<comment type="caution">
    <text evidence="2">The sequence shown here is derived from an EMBL/GenBank/DDBJ whole genome shotgun (WGS) entry which is preliminary data.</text>
</comment>
<reference evidence="2" key="1">
    <citation type="submission" date="2021-03" db="EMBL/GenBank/DDBJ databases">
        <title>Chromosome level genome of the anhydrobiotic midge Polypedilum vanderplanki.</title>
        <authorList>
            <person name="Yoshida Y."/>
            <person name="Kikawada T."/>
            <person name="Gusev O."/>
        </authorList>
    </citation>
    <scope>NUCLEOTIDE SEQUENCE</scope>
    <source>
        <strain evidence="2">NIAS01</strain>
        <tissue evidence="2">Whole body or cell culture</tissue>
    </source>
</reference>
<dbReference type="Gene3D" id="2.60.40.10">
    <property type="entry name" value="Immunoglobulins"/>
    <property type="match status" value="1"/>
</dbReference>
<protein>
    <recommendedName>
        <fullName evidence="4">Lachesin</fullName>
    </recommendedName>
</protein>
<gene>
    <name evidence="2" type="ORF">PVAND_013076</name>
</gene>
<evidence type="ECO:0000256" key="1">
    <source>
        <dbReference type="SAM" id="Phobius"/>
    </source>
</evidence>
<evidence type="ECO:0000313" key="2">
    <source>
        <dbReference type="EMBL" id="KAG5683812.1"/>
    </source>
</evidence>
<proteinExistence type="predicted"/>
<keyword evidence="1" id="KW-0472">Membrane</keyword>
<evidence type="ECO:0000313" key="3">
    <source>
        <dbReference type="Proteomes" id="UP001107558"/>
    </source>
</evidence>
<organism evidence="2 3">
    <name type="scientific">Polypedilum vanderplanki</name>
    <name type="common">Sleeping chironomid midge</name>
    <dbReference type="NCBI Taxonomy" id="319348"/>
    <lineage>
        <taxon>Eukaryota</taxon>
        <taxon>Metazoa</taxon>
        <taxon>Ecdysozoa</taxon>
        <taxon>Arthropoda</taxon>
        <taxon>Hexapoda</taxon>
        <taxon>Insecta</taxon>
        <taxon>Pterygota</taxon>
        <taxon>Neoptera</taxon>
        <taxon>Endopterygota</taxon>
        <taxon>Diptera</taxon>
        <taxon>Nematocera</taxon>
        <taxon>Chironomoidea</taxon>
        <taxon>Chironomidae</taxon>
        <taxon>Chironominae</taxon>
        <taxon>Polypedilum</taxon>
        <taxon>Polypedilum</taxon>
    </lineage>
</organism>
<dbReference type="Proteomes" id="UP001107558">
    <property type="component" value="Chromosome 1"/>
</dbReference>
<keyword evidence="1" id="KW-1133">Transmembrane helix</keyword>
<feature type="transmembrane region" description="Helical" evidence="1">
    <location>
        <begin position="21"/>
        <end position="40"/>
    </location>
</feature>
<evidence type="ECO:0008006" key="4">
    <source>
        <dbReference type="Google" id="ProtNLM"/>
    </source>
</evidence>
<accession>A0A9J6CPJ0</accession>
<keyword evidence="3" id="KW-1185">Reference proteome</keyword>
<dbReference type="OrthoDB" id="10012075at2759"/>
<dbReference type="AlphaFoldDB" id="A0A9J6CPJ0"/>
<keyword evidence="1" id="KW-0812">Transmembrane</keyword>
<name>A0A9J6CPJ0_POLVA</name>